<comment type="caution">
    <text evidence="1">The sequence shown here is derived from an EMBL/GenBank/DDBJ whole genome shotgun (WGS) entry which is preliminary data.</text>
</comment>
<name>A0A415ME45_9FIRM</name>
<evidence type="ECO:0000313" key="1">
    <source>
        <dbReference type="EMBL" id="RHL71107.1"/>
    </source>
</evidence>
<reference evidence="1 2" key="1">
    <citation type="submission" date="2018-08" db="EMBL/GenBank/DDBJ databases">
        <title>A genome reference for cultivated species of the human gut microbiota.</title>
        <authorList>
            <person name="Zou Y."/>
            <person name="Xue W."/>
            <person name="Luo G."/>
        </authorList>
    </citation>
    <scope>NUCLEOTIDE SEQUENCE [LARGE SCALE GENOMIC DNA]</scope>
    <source>
        <strain evidence="1 2">AF36-7BH</strain>
    </source>
</reference>
<evidence type="ECO:0008006" key="3">
    <source>
        <dbReference type="Google" id="ProtNLM"/>
    </source>
</evidence>
<protein>
    <recommendedName>
        <fullName evidence="3">DUF262 domain-containing protein</fullName>
    </recommendedName>
</protein>
<dbReference type="AlphaFoldDB" id="A0A415ME45"/>
<gene>
    <name evidence="1" type="ORF">DW007_02885</name>
</gene>
<organism evidence="1 2">
    <name type="scientific">Lachnospira eligens</name>
    <dbReference type="NCBI Taxonomy" id="39485"/>
    <lineage>
        <taxon>Bacteria</taxon>
        <taxon>Bacillati</taxon>
        <taxon>Bacillota</taxon>
        <taxon>Clostridia</taxon>
        <taxon>Lachnospirales</taxon>
        <taxon>Lachnospiraceae</taxon>
        <taxon>Lachnospira</taxon>
    </lineage>
</organism>
<sequence>MTMVGRDKVKKDQMMLGTLLNQFKRGQINKNHPLQRKPDQWSDEAKSGLAATIIKGEDIDSIKICEQIVSSTEFILWLIDGLQRLTVLESFKNNAFEIKKSLEMPIMYYQGVDENGKVGVIKYDLRGKKYKDLPDELKEKFDSYAVDIVKHLDCTDEEIAYHIARYNRQTSMNVNQKNILVAWKIAPEIKKLVSNRFFMDCGNYNPKEDTKEVFNRIVCESIMTMFHLDNWKKSKQMSLYLNENATKDEFEVFENELNRLYEITDQDTVGKLFNSKNSFIWFAAFHTFTQFGIEDIKFIDFLEEFQKTLHSKTFVEYENKSFDTYDDGKGTKDKKVVKAKLNMLEQLMKEYLHITEETNSETENNINESDTKSCESDSTLEFIQNNVSKDVSNEDIEEYQDFMDSYVNIDSELYKQCSIALMALTAYAYKCDRDVELGKWIENCQSRKWQNLSPSQEVNFKYMKRSFDNFVNANGGAA</sequence>
<dbReference type="Proteomes" id="UP000285201">
    <property type="component" value="Unassembled WGS sequence"/>
</dbReference>
<proteinExistence type="predicted"/>
<dbReference type="RefSeq" id="WP_118370173.1">
    <property type="nucleotide sequence ID" value="NZ_QROY01000002.1"/>
</dbReference>
<dbReference type="EMBL" id="QROY01000002">
    <property type="protein sequence ID" value="RHL71107.1"/>
    <property type="molecule type" value="Genomic_DNA"/>
</dbReference>
<accession>A0A415ME45</accession>
<evidence type="ECO:0000313" key="2">
    <source>
        <dbReference type="Proteomes" id="UP000285201"/>
    </source>
</evidence>